<dbReference type="GO" id="GO:0016628">
    <property type="term" value="F:oxidoreductase activity, acting on the CH-CH group of donors, NAD or NADP as acceptor"/>
    <property type="evidence" value="ECO:0007669"/>
    <property type="project" value="InterPro"/>
</dbReference>
<dbReference type="PANTHER" id="PTHR43491">
    <property type="entry name" value="UDP-N-ACETYL-D-MANNOSAMINE DEHYDROGENASE"/>
    <property type="match status" value="1"/>
</dbReference>
<gene>
    <name evidence="3" type="ORF">S03H2_61594</name>
</gene>
<feature type="non-terminal residue" evidence="3">
    <location>
        <position position="102"/>
    </location>
</feature>
<dbReference type="InterPro" id="IPR028359">
    <property type="entry name" value="UDP_ManNAc/GlcNAc_DH"/>
</dbReference>
<evidence type="ECO:0000313" key="3">
    <source>
        <dbReference type="EMBL" id="GAH84716.1"/>
    </source>
</evidence>
<dbReference type="InterPro" id="IPR001732">
    <property type="entry name" value="UDP-Glc/GDP-Man_DH_N"/>
</dbReference>
<evidence type="ECO:0000256" key="1">
    <source>
        <dbReference type="ARBA" id="ARBA00006601"/>
    </source>
</evidence>
<dbReference type="Gene3D" id="3.40.50.720">
    <property type="entry name" value="NAD(P)-binding Rossmann-like Domain"/>
    <property type="match status" value="1"/>
</dbReference>
<dbReference type="GO" id="GO:0000271">
    <property type="term" value="P:polysaccharide biosynthetic process"/>
    <property type="evidence" value="ECO:0007669"/>
    <property type="project" value="InterPro"/>
</dbReference>
<feature type="domain" description="UDP-glucose/GDP-mannose dehydrogenase N-terminal" evidence="2">
    <location>
        <begin position="13"/>
        <end position="101"/>
    </location>
</feature>
<protein>
    <recommendedName>
        <fullName evidence="2">UDP-glucose/GDP-mannose dehydrogenase N-terminal domain-containing protein</fullName>
    </recommendedName>
</protein>
<dbReference type="InterPro" id="IPR036291">
    <property type="entry name" value="NAD(P)-bd_dom_sf"/>
</dbReference>
<dbReference type="EMBL" id="BARU01039762">
    <property type="protein sequence ID" value="GAH84716.1"/>
    <property type="molecule type" value="Genomic_DNA"/>
</dbReference>
<comment type="similarity">
    <text evidence="1">Belongs to the UDP-glucose/GDP-mannose dehydrogenase family.</text>
</comment>
<comment type="caution">
    <text evidence="3">The sequence shown here is derived from an EMBL/GenBank/DDBJ whole genome shotgun (WGS) entry which is preliminary data.</text>
</comment>
<evidence type="ECO:0000259" key="2">
    <source>
        <dbReference type="Pfam" id="PF03721"/>
    </source>
</evidence>
<dbReference type="GO" id="GO:0016616">
    <property type="term" value="F:oxidoreductase activity, acting on the CH-OH group of donors, NAD or NADP as acceptor"/>
    <property type="evidence" value="ECO:0007669"/>
    <property type="project" value="InterPro"/>
</dbReference>
<dbReference type="Pfam" id="PF03721">
    <property type="entry name" value="UDPG_MGDP_dh_N"/>
    <property type="match status" value="1"/>
</dbReference>
<dbReference type="SUPFAM" id="SSF51735">
    <property type="entry name" value="NAD(P)-binding Rossmann-fold domains"/>
    <property type="match status" value="1"/>
</dbReference>
<dbReference type="PANTHER" id="PTHR43491:SF2">
    <property type="entry name" value="UDP-N-ACETYL-D-MANNOSAMINE DEHYDROGENASE"/>
    <property type="match status" value="1"/>
</dbReference>
<reference evidence="3" key="1">
    <citation type="journal article" date="2014" name="Front. Microbiol.">
        <title>High frequency of phylogenetically diverse reductive dehalogenase-homologous genes in deep subseafloor sedimentary metagenomes.</title>
        <authorList>
            <person name="Kawai M."/>
            <person name="Futagami T."/>
            <person name="Toyoda A."/>
            <person name="Takaki Y."/>
            <person name="Nishi S."/>
            <person name="Hori S."/>
            <person name="Arai W."/>
            <person name="Tsubouchi T."/>
            <person name="Morono Y."/>
            <person name="Uchiyama I."/>
            <person name="Ito T."/>
            <person name="Fujiyama A."/>
            <person name="Inagaki F."/>
            <person name="Takami H."/>
        </authorList>
    </citation>
    <scope>NUCLEOTIDE SEQUENCE</scope>
    <source>
        <strain evidence="3">Expedition CK06-06</strain>
    </source>
</reference>
<organism evidence="3">
    <name type="scientific">marine sediment metagenome</name>
    <dbReference type="NCBI Taxonomy" id="412755"/>
    <lineage>
        <taxon>unclassified sequences</taxon>
        <taxon>metagenomes</taxon>
        <taxon>ecological metagenomes</taxon>
    </lineage>
</organism>
<dbReference type="AlphaFoldDB" id="X1IQI1"/>
<name>X1IQI1_9ZZZZ</name>
<dbReference type="GO" id="GO:0051287">
    <property type="term" value="F:NAD binding"/>
    <property type="evidence" value="ECO:0007669"/>
    <property type="project" value="InterPro"/>
</dbReference>
<sequence length="102" mass="11492">MVINYNDLINKKKKIAVIGLGYVGLQLLVNLDKHFNVIGFDVNKEKINSLKKGIDVNNDVGKIELRNLSCELSSDERILKKANFFIIAVPTPIDVRNNPDLE</sequence>
<proteinExistence type="inferred from homology"/>
<accession>X1IQI1</accession>